<dbReference type="GO" id="GO:0005524">
    <property type="term" value="F:ATP binding"/>
    <property type="evidence" value="ECO:0007669"/>
    <property type="project" value="UniProtKB-KW"/>
</dbReference>
<gene>
    <name evidence="10" type="ORF">H9806_05975</name>
</gene>
<evidence type="ECO:0000256" key="6">
    <source>
        <dbReference type="ARBA" id="ARBA00023136"/>
    </source>
</evidence>
<feature type="transmembrane region" description="Helical" evidence="7">
    <location>
        <begin position="90"/>
        <end position="110"/>
    </location>
</feature>
<dbReference type="PROSITE" id="PS00211">
    <property type="entry name" value="ABC_TRANSPORTER_1"/>
    <property type="match status" value="1"/>
</dbReference>
<keyword evidence="4 10" id="KW-0067">ATP-binding</keyword>
<dbReference type="InterPro" id="IPR039421">
    <property type="entry name" value="Type_1_exporter"/>
</dbReference>
<dbReference type="PROSITE" id="PS50929">
    <property type="entry name" value="ABC_TM1F"/>
    <property type="match status" value="1"/>
</dbReference>
<keyword evidence="3" id="KW-0547">Nucleotide-binding</keyword>
<keyword evidence="6 7" id="KW-0472">Membrane</keyword>
<evidence type="ECO:0000256" key="7">
    <source>
        <dbReference type="SAM" id="Phobius"/>
    </source>
</evidence>
<dbReference type="Gene3D" id="3.40.50.300">
    <property type="entry name" value="P-loop containing nucleotide triphosphate hydrolases"/>
    <property type="match status" value="1"/>
</dbReference>
<comment type="subcellular location">
    <subcellularLocation>
        <location evidence="1">Cell membrane</location>
        <topology evidence="1">Multi-pass membrane protein</topology>
    </subcellularLocation>
</comment>
<keyword evidence="5 7" id="KW-1133">Transmembrane helix</keyword>
<name>A0A9E2KSK9_9LACO</name>
<dbReference type="SUPFAM" id="SSF90123">
    <property type="entry name" value="ABC transporter transmembrane region"/>
    <property type="match status" value="1"/>
</dbReference>
<evidence type="ECO:0000256" key="3">
    <source>
        <dbReference type="ARBA" id="ARBA00022741"/>
    </source>
</evidence>
<dbReference type="InterPro" id="IPR036640">
    <property type="entry name" value="ABC1_TM_sf"/>
</dbReference>
<dbReference type="Proteomes" id="UP000823844">
    <property type="component" value="Unassembled WGS sequence"/>
</dbReference>
<evidence type="ECO:0000256" key="2">
    <source>
        <dbReference type="ARBA" id="ARBA00022692"/>
    </source>
</evidence>
<feature type="domain" description="ABC transporter" evidence="8">
    <location>
        <begin position="291"/>
        <end position="495"/>
    </location>
</feature>
<evidence type="ECO:0000313" key="11">
    <source>
        <dbReference type="Proteomes" id="UP000823844"/>
    </source>
</evidence>
<dbReference type="InterPro" id="IPR011527">
    <property type="entry name" value="ABC1_TM_dom"/>
</dbReference>
<dbReference type="GO" id="GO:0034040">
    <property type="term" value="F:ATPase-coupled lipid transmembrane transporter activity"/>
    <property type="evidence" value="ECO:0007669"/>
    <property type="project" value="TreeGrafter"/>
</dbReference>
<organism evidence="10 11">
    <name type="scientific">Candidatus Lactobacillus pullistercoris</name>
    <dbReference type="NCBI Taxonomy" id="2838636"/>
    <lineage>
        <taxon>Bacteria</taxon>
        <taxon>Bacillati</taxon>
        <taxon>Bacillota</taxon>
        <taxon>Bacilli</taxon>
        <taxon>Lactobacillales</taxon>
        <taxon>Lactobacillaceae</taxon>
        <taxon>Lactobacillus</taxon>
    </lineage>
</organism>
<proteinExistence type="predicted"/>
<dbReference type="SUPFAM" id="SSF52540">
    <property type="entry name" value="P-loop containing nucleoside triphosphate hydrolases"/>
    <property type="match status" value="1"/>
</dbReference>
<comment type="caution">
    <text evidence="10">The sequence shown here is derived from an EMBL/GenBank/DDBJ whole genome shotgun (WGS) entry which is preliminary data.</text>
</comment>
<evidence type="ECO:0000256" key="1">
    <source>
        <dbReference type="ARBA" id="ARBA00004651"/>
    </source>
</evidence>
<dbReference type="PROSITE" id="PS50893">
    <property type="entry name" value="ABC_TRANSPORTER_2"/>
    <property type="match status" value="1"/>
</dbReference>
<dbReference type="GO" id="GO:0140359">
    <property type="term" value="F:ABC-type transporter activity"/>
    <property type="evidence" value="ECO:0007669"/>
    <property type="project" value="InterPro"/>
</dbReference>
<feature type="domain" description="ABC transmembrane type-1" evidence="9">
    <location>
        <begin position="1"/>
        <end position="263"/>
    </location>
</feature>
<keyword evidence="2 7" id="KW-0812">Transmembrane</keyword>
<protein>
    <submittedName>
        <fullName evidence="10">ABC transporter ATP-binding protein/permease</fullName>
    </submittedName>
</protein>
<sequence>MGQVVKLDFKDISKIFMFAIVAFFAYVITYLSVLGFMLAGQKAIQHLNQQLKQEYFESAFLRSLKVQSRESSADVINNVTSVAKQIEESYFTPLIYGIQVFATFVSTTFVVLKISLVMGLIYIAFSSLSLIPGYIGQKKLNVKASTWRNANANLVTKMKDYFQGRREIYNYNVINNFFVSLKRTIGFEEEKYTKLNNYQYFLRILAGMFAVLTFLGPIFVALVFAQNHLFSITASMIVTLSLTANHVVTSLSDIAKFQTSIQSTKALRKIKYSDEKLKEVPLGDSNESENLVVSDLSVDIGRKTIFQNINLTLHPGEKLLITGKSGVGKTTFLQTLSGIIKPNYGTAKLNNKLLTPADYTYISQNVWLFSDTLRNNLTLFESFTDKELIAVLKKVELWDELPQDPLQMVIKEDHSNISGGQAQRIAIARGLLRKKKIYLLDEITSSLDQENATEIRELIYRLPITMIEVAHNYNEDLLNKYHVKIGKFEKNRLNIE</sequence>
<dbReference type="PANTHER" id="PTHR24221">
    <property type="entry name" value="ATP-BINDING CASSETTE SUB-FAMILY B"/>
    <property type="match status" value="1"/>
</dbReference>
<dbReference type="PANTHER" id="PTHR24221:SF654">
    <property type="entry name" value="ATP-BINDING CASSETTE SUB-FAMILY B MEMBER 6"/>
    <property type="match status" value="1"/>
</dbReference>
<reference evidence="10" key="2">
    <citation type="submission" date="2021-04" db="EMBL/GenBank/DDBJ databases">
        <authorList>
            <person name="Gilroy R."/>
        </authorList>
    </citation>
    <scope>NUCLEOTIDE SEQUENCE</scope>
    <source>
        <strain evidence="10">F6-686</strain>
    </source>
</reference>
<evidence type="ECO:0000259" key="8">
    <source>
        <dbReference type="PROSITE" id="PS50893"/>
    </source>
</evidence>
<dbReference type="SMART" id="SM00382">
    <property type="entry name" value="AAA"/>
    <property type="match status" value="1"/>
</dbReference>
<dbReference type="Gene3D" id="1.20.1560.10">
    <property type="entry name" value="ABC transporter type 1, transmembrane domain"/>
    <property type="match status" value="1"/>
</dbReference>
<accession>A0A9E2KSK9</accession>
<dbReference type="InterPro" id="IPR017871">
    <property type="entry name" value="ABC_transporter-like_CS"/>
</dbReference>
<dbReference type="InterPro" id="IPR003593">
    <property type="entry name" value="AAA+_ATPase"/>
</dbReference>
<dbReference type="AlphaFoldDB" id="A0A9E2KSK9"/>
<reference evidence="10" key="1">
    <citation type="journal article" date="2021" name="PeerJ">
        <title>Extensive microbial diversity within the chicken gut microbiome revealed by metagenomics and culture.</title>
        <authorList>
            <person name="Gilroy R."/>
            <person name="Ravi A."/>
            <person name="Getino M."/>
            <person name="Pursley I."/>
            <person name="Horton D.L."/>
            <person name="Alikhan N.F."/>
            <person name="Baker D."/>
            <person name="Gharbi K."/>
            <person name="Hall N."/>
            <person name="Watson M."/>
            <person name="Adriaenssens E.M."/>
            <person name="Foster-Nyarko E."/>
            <person name="Jarju S."/>
            <person name="Secka A."/>
            <person name="Antonio M."/>
            <person name="Oren A."/>
            <person name="Chaudhuri R.R."/>
            <person name="La Ragione R."/>
            <person name="Hildebrand F."/>
            <person name="Pallen M.J."/>
        </authorList>
    </citation>
    <scope>NUCLEOTIDE SEQUENCE</scope>
    <source>
        <strain evidence="10">F6-686</strain>
    </source>
</reference>
<feature type="transmembrane region" description="Helical" evidence="7">
    <location>
        <begin position="200"/>
        <end position="223"/>
    </location>
</feature>
<evidence type="ECO:0000256" key="5">
    <source>
        <dbReference type="ARBA" id="ARBA00022989"/>
    </source>
</evidence>
<dbReference type="EMBL" id="JAHLFT010000076">
    <property type="protein sequence ID" value="MBU3828659.1"/>
    <property type="molecule type" value="Genomic_DNA"/>
</dbReference>
<evidence type="ECO:0000313" key="10">
    <source>
        <dbReference type="EMBL" id="MBU3828659.1"/>
    </source>
</evidence>
<evidence type="ECO:0000259" key="9">
    <source>
        <dbReference type="PROSITE" id="PS50929"/>
    </source>
</evidence>
<feature type="transmembrane region" description="Helical" evidence="7">
    <location>
        <begin position="15"/>
        <end position="39"/>
    </location>
</feature>
<dbReference type="Pfam" id="PF00005">
    <property type="entry name" value="ABC_tran"/>
    <property type="match status" value="1"/>
</dbReference>
<dbReference type="CDD" id="cd03228">
    <property type="entry name" value="ABCC_MRP_Like"/>
    <property type="match status" value="1"/>
</dbReference>
<dbReference type="InterPro" id="IPR027417">
    <property type="entry name" value="P-loop_NTPase"/>
</dbReference>
<feature type="transmembrane region" description="Helical" evidence="7">
    <location>
        <begin position="116"/>
        <end position="135"/>
    </location>
</feature>
<dbReference type="GO" id="GO:0005886">
    <property type="term" value="C:plasma membrane"/>
    <property type="evidence" value="ECO:0007669"/>
    <property type="project" value="UniProtKB-SubCell"/>
</dbReference>
<dbReference type="InterPro" id="IPR003439">
    <property type="entry name" value="ABC_transporter-like_ATP-bd"/>
</dbReference>
<dbReference type="GO" id="GO:0016887">
    <property type="term" value="F:ATP hydrolysis activity"/>
    <property type="evidence" value="ECO:0007669"/>
    <property type="project" value="InterPro"/>
</dbReference>
<evidence type="ECO:0000256" key="4">
    <source>
        <dbReference type="ARBA" id="ARBA00022840"/>
    </source>
</evidence>